<dbReference type="GO" id="GO:0017108">
    <property type="term" value="F:5'-flap endonuclease activity"/>
    <property type="evidence" value="ECO:0007669"/>
    <property type="project" value="TreeGrafter"/>
</dbReference>
<dbReference type="Gene3D" id="3.40.50.1010">
    <property type="entry name" value="5'-nuclease"/>
    <property type="match status" value="1"/>
</dbReference>
<dbReference type="Proteomes" id="UP000772434">
    <property type="component" value="Unassembled WGS sequence"/>
</dbReference>
<name>A0A9P5UAP8_9AGAR</name>
<dbReference type="InterPro" id="IPR006086">
    <property type="entry name" value="XPG-I_dom"/>
</dbReference>
<feature type="domain" description="XPG-I" evidence="1">
    <location>
        <begin position="55"/>
        <end position="97"/>
    </location>
</feature>
<reference evidence="2" key="1">
    <citation type="submission" date="2020-11" db="EMBL/GenBank/DDBJ databases">
        <authorList>
            <consortium name="DOE Joint Genome Institute"/>
            <person name="Ahrendt S."/>
            <person name="Riley R."/>
            <person name="Andreopoulos W."/>
            <person name="Labutti K."/>
            <person name="Pangilinan J."/>
            <person name="Ruiz-Duenas F.J."/>
            <person name="Barrasa J.M."/>
            <person name="Sanchez-Garcia M."/>
            <person name="Camarero S."/>
            <person name="Miyauchi S."/>
            <person name="Serrano A."/>
            <person name="Linde D."/>
            <person name="Babiker R."/>
            <person name="Drula E."/>
            <person name="Ayuso-Fernandez I."/>
            <person name="Pacheco R."/>
            <person name="Padilla G."/>
            <person name="Ferreira P."/>
            <person name="Barriuso J."/>
            <person name="Kellner H."/>
            <person name="Castanera R."/>
            <person name="Alfaro M."/>
            <person name="Ramirez L."/>
            <person name="Pisabarro A.G."/>
            <person name="Kuo A."/>
            <person name="Tritt A."/>
            <person name="Lipzen A."/>
            <person name="He G."/>
            <person name="Yan M."/>
            <person name="Ng V."/>
            <person name="Cullen D."/>
            <person name="Martin F."/>
            <person name="Rosso M.-N."/>
            <person name="Henrissat B."/>
            <person name="Hibbett D."/>
            <person name="Martinez A.T."/>
            <person name="Grigoriev I.V."/>
        </authorList>
    </citation>
    <scope>NUCLEOTIDE SEQUENCE</scope>
    <source>
        <strain evidence="2">AH 40177</strain>
    </source>
</reference>
<dbReference type="EMBL" id="JADNRY010000025">
    <property type="protein sequence ID" value="KAF9072257.1"/>
    <property type="molecule type" value="Genomic_DNA"/>
</dbReference>
<evidence type="ECO:0000259" key="1">
    <source>
        <dbReference type="Pfam" id="PF00867"/>
    </source>
</evidence>
<dbReference type="OrthoDB" id="2148513at2759"/>
<proteinExistence type="predicted"/>
<dbReference type="GO" id="GO:0006974">
    <property type="term" value="P:DNA damage response"/>
    <property type="evidence" value="ECO:0007669"/>
    <property type="project" value="UniProtKB-ARBA"/>
</dbReference>
<keyword evidence="3" id="KW-1185">Reference proteome</keyword>
<dbReference type="InterPro" id="IPR029060">
    <property type="entry name" value="PIN-like_dom_sf"/>
</dbReference>
<protein>
    <submittedName>
        <fullName evidence="2">PIN domain-like protein</fullName>
    </submittedName>
</protein>
<sequence length="100" mass="11202">TQLFKFLCQVSRAGAHCTFVYDGPHRAERKRGKRVIHNEPLLYQHSRILVHAFKFNTHTAKGEAEAELAVMNQKGVIDAVLTTDSDVFALGALRILRIAS</sequence>
<gene>
    <name evidence="2" type="ORF">BDP27DRAFT_1217855</name>
</gene>
<dbReference type="AlphaFoldDB" id="A0A9P5UAP8"/>
<feature type="non-terminal residue" evidence="2">
    <location>
        <position position="1"/>
    </location>
</feature>
<evidence type="ECO:0000313" key="2">
    <source>
        <dbReference type="EMBL" id="KAF9072257.1"/>
    </source>
</evidence>
<accession>A0A9P5UAP8</accession>
<organism evidence="2 3">
    <name type="scientific">Rhodocollybia butyracea</name>
    <dbReference type="NCBI Taxonomy" id="206335"/>
    <lineage>
        <taxon>Eukaryota</taxon>
        <taxon>Fungi</taxon>
        <taxon>Dikarya</taxon>
        <taxon>Basidiomycota</taxon>
        <taxon>Agaricomycotina</taxon>
        <taxon>Agaricomycetes</taxon>
        <taxon>Agaricomycetidae</taxon>
        <taxon>Agaricales</taxon>
        <taxon>Marasmiineae</taxon>
        <taxon>Omphalotaceae</taxon>
        <taxon>Rhodocollybia</taxon>
    </lineage>
</organism>
<comment type="caution">
    <text evidence="2">The sequence shown here is derived from an EMBL/GenBank/DDBJ whole genome shotgun (WGS) entry which is preliminary data.</text>
</comment>
<dbReference type="Pfam" id="PF00867">
    <property type="entry name" value="XPG_I"/>
    <property type="match status" value="1"/>
</dbReference>
<dbReference type="InterPro" id="IPR006084">
    <property type="entry name" value="XPG/Rad2"/>
</dbReference>
<evidence type="ECO:0000313" key="3">
    <source>
        <dbReference type="Proteomes" id="UP000772434"/>
    </source>
</evidence>
<dbReference type="PANTHER" id="PTHR11081:SF75">
    <property type="entry name" value="ENDONUCLEASE, PUTATIVE (AFU_ORTHOLOGUE AFUA_3G13260)-RELATED"/>
    <property type="match status" value="1"/>
</dbReference>
<dbReference type="PANTHER" id="PTHR11081">
    <property type="entry name" value="FLAP ENDONUCLEASE FAMILY MEMBER"/>
    <property type="match status" value="1"/>
</dbReference>
<dbReference type="SUPFAM" id="SSF88723">
    <property type="entry name" value="PIN domain-like"/>
    <property type="match status" value="1"/>
</dbReference>